<gene>
    <name evidence="1" type="ORF">TVAG_057810</name>
</gene>
<dbReference type="EMBL" id="DS113866">
    <property type="protein sequence ID" value="EAX94280.1"/>
    <property type="molecule type" value="Genomic_DNA"/>
</dbReference>
<dbReference type="RefSeq" id="XP_001307210.1">
    <property type="nucleotide sequence ID" value="XM_001307209.1"/>
</dbReference>
<reference evidence="1" key="2">
    <citation type="journal article" date="2007" name="Science">
        <title>Draft genome sequence of the sexually transmitted pathogen Trichomonas vaginalis.</title>
        <authorList>
            <person name="Carlton J.M."/>
            <person name="Hirt R.P."/>
            <person name="Silva J.C."/>
            <person name="Delcher A.L."/>
            <person name="Schatz M."/>
            <person name="Zhao Q."/>
            <person name="Wortman J.R."/>
            <person name="Bidwell S.L."/>
            <person name="Alsmark U.C.M."/>
            <person name="Besteiro S."/>
            <person name="Sicheritz-Ponten T."/>
            <person name="Noel C.J."/>
            <person name="Dacks J.B."/>
            <person name="Foster P.G."/>
            <person name="Simillion C."/>
            <person name="Van de Peer Y."/>
            <person name="Miranda-Saavedra D."/>
            <person name="Barton G.J."/>
            <person name="Westrop G.D."/>
            <person name="Mueller S."/>
            <person name="Dessi D."/>
            <person name="Fiori P.L."/>
            <person name="Ren Q."/>
            <person name="Paulsen I."/>
            <person name="Zhang H."/>
            <person name="Bastida-Corcuera F.D."/>
            <person name="Simoes-Barbosa A."/>
            <person name="Brown M.T."/>
            <person name="Hayes R.D."/>
            <person name="Mukherjee M."/>
            <person name="Okumura C.Y."/>
            <person name="Schneider R."/>
            <person name="Smith A.J."/>
            <person name="Vanacova S."/>
            <person name="Villalvazo M."/>
            <person name="Haas B.J."/>
            <person name="Pertea M."/>
            <person name="Feldblyum T.V."/>
            <person name="Utterback T.R."/>
            <person name="Shu C.L."/>
            <person name="Osoegawa K."/>
            <person name="de Jong P.J."/>
            <person name="Hrdy I."/>
            <person name="Horvathova L."/>
            <person name="Zubacova Z."/>
            <person name="Dolezal P."/>
            <person name="Malik S.B."/>
            <person name="Logsdon J.M. Jr."/>
            <person name="Henze K."/>
            <person name="Gupta A."/>
            <person name="Wang C.C."/>
            <person name="Dunne R.L."/>
            <person name="Upcroft J.A."/>
            <person name="Upcroft P."/>
            <person name="White O."/>
            <person name="Salzberg S.L."/>
            <person name="Tang P."/>
            <person name="Chiu C.-H."/>
            <person name="Lee Y.-S."/>
            <person name="Embley T.M."/>
            <person name="Coombs G.H."/>
            <person name="Mottram J.C."/>
            <person name="Tachezy J."/>
            <person name="Fraser-Liggett C.M."/>
            <person name="Johnson P.J."/>
        </authorList>
    </citation>
    <scope>NUCLEOTIDE SEQUENCE [LARGE SCALE GENOMIC DNA]</scope>
    <source>
        <strain evidence="1">G3</strain>
    </source>
</reference>
<accession>A2FLD0</accession>
<dbReference type="InterPro" id="IPR016024">
    <property type="entry name" value="ARM-type_fold"/>
</dbReference>
<proteinExistence type="predicted"/>
<name>A2FLD0_TRIV3</name>
<sequence>MMIHHQLGEEEYQQIFNIMVTILSNAATSDEKTVNVVCSVISLIYIFYPPSLSSVSQFDANILAIIFNNFLDNKANYSEKGITYDDQIIELQELIFNVLSNCDLSPNFFNLLSNFYSIYATDSLRCLIPLLPKAQEAVDYPVCYSAITAFYENLLKTDPLNLDDSDDKEFINVIIQVMIAISDRLINQTTISEVDFSLSSFIMSELIDYEFDESIDAEFLQLILAKYNELMQIMAQDPEEFFVLIDRGACKYNNFINMGEQNYFWDEIYTFLNTLIDIIDSPNTDTEAIVNDEFSKCFTTITTTNEETGIQGLKQYFLSRLANLTEGVFFAVASCSPQLITEIAPTFAAQLPELSEHPHCILRFISKCGFCTQSSFEYYIQIVYPIFQENPTIENAMIINNMIYDMKQQFINNSQEVVNPILLWLPDVDPQVTAPLINGLLHLSLKLGLEGEALTDFFSSLLGIVSSAAVSIVGEGSPSNFKSLLRYSTTLMFPSPMEPLPGDKTYIAPPQPVIDFCAQAFGRITDACNSFWLAANDDVQVYLCLLIMRTLKSNWITEDDIPIITNWLSNVLSVNPIPLHVHLLAQVWKHPSAQTPATIQFLNSLPEMNQLPELMQTVMKFLTALSTQWPLFFSEINLSNLLDPLSSPLESIVELGLDLALSVVHRSESEYFSQSLLQVVRDGIFGNFDHKLRPKAIHVLLVIANDSLGANVVLDALISVIPFRDENTQMIENVLNSIDNSIMNDKQELTRAINVMSESIGRVLAKTSGC</sequence>
<dbReference type="SUPFAM" id="SSF48371">
    <property type="entry name" value="ARM repeat"/>
    <property type="match status" value="1"/>
</dbReference>
<organism evidence="1 2">
    <name type="scientific">Trichomonas vaginalis (strain ATCC PRA-98 / G3)</name>
    <dbReference type="NCBI Taxonomy" id="412133"/>
    <lineage>
        <taxon>Eukaryota</taxon>
        <taxon>Metamonada</taxon>
        <taxon>Parabasalia</taxon>
        <taxon>Trichomonadida</taxon>
        <taxon>Trichomonadidae</taxon>
        <taxon>Trichomonas</taxon>
    </lineage>
</organism>
<dbReference type="InParanoid" id="A2FLD0"/>
<keyword evidence="2" id="KW-1185">Reference proteome</keyword>
<evidence type="ECO:0008006" key="3">
    <source>
        <dbReference type="Google" id="ProtNLM"/>
    </source>
</evidence>
<reference evidence="1" key="1">
    <citation type="submission" date="2006-10" db="EMBL/GenBank/DDBJ databases">
        <authorList>
            <person name="Amadeo P."/>
            <person name="Zhao Q."/>
            <person name="Wortman J."/>
            <person name="Fraser-Liggett C."/>
            <person name="Carlton J."/>
        </authorList>
    </citation>
    <scope>NUCLEOTIDE SEQUENCE</scope>
    <source>
        <strain evidence="1">G3</strain>
    </source>
</reference>
<dbReference type="Proteomes" id="UP000001542">
    <property type="component" value="Unassembled WGS sequence"/>
</dbReference>
<protein>
    <recommendedName>
        <fullName evidence="3">Importin N-terminal domain-containing protein</fullName>
    </recommendedName>
</protein>
<dbReference type="AlphaFoldDB" id="A2FLD0"/>
<dbReference type="VEuPathDB" id="TrichDB:TVAG_057810"/>
<dbReference type="VEuPathDB" id="TrichDB:TVAGG3_0254910"/>
<dbReference type="KEGG" id="tva:4752009"/>
<evidence type="ECO:0000313" key="2">
    <source>
        <dbReference type="Proteomes" id="UP000001542"/>
    </source>
</evidence>
<evidence type="ECO:0000313" key="1">
    <source>
        <dbReference type="EMBL" id="EAX94280.1"/>
    </source>
</evidence>